<keyword evidence="3" id="KW-0547">Nucleotide-binding</keyword>
<name>A0A2N9HBD9_FAGSY</name>
<evidence type="ECO:0000259" key="8">
    <source>
        <dbReference type="Pfam" id="PF18052"/>
    </source>
</evidence>
<dbReference type="EMBL" id="OIVN01003130">
    <property type="protein sequence ID" value="SPD09010.1"/>
    <property type="molecule type" value="Genomic_DNA"/>
</dbReference>
<dbReference type="Gene3D" id="1.10.8.430">
    <property type="entry name" value="Helical domain of apoptotic protease-activating factors"/>
    <property type="match status" value="1"/>
</dbReference>
<dbReference type="Gene3D" id="3.40.50.300">
    <property type="entry name" value="P-loop containing nucleotide triphosphate hydrolases"/>
    <property type="match status" value="1"/>
</dbReference>
<evidence type="ECO:0000259" key="9">
    <source>
        <dbReference type="Pfam" id="PF23247"/>
    </source>
</evidence>
<evidence type="ECO:0000259" key="10">
    <source>
        <dbReference type="Pfam" id="PF23559"/>
    </source>
</evidence>
<dbReference type="FunFam" id="1.10.10.10:FF:000322">
    <property type="entry name" value="Probable disease resistance protein At1g63360"/>
    <property type="match status" value="1"/>
</dbReference>
<dbReference type="Gene3D" id="1.20.5.4130">
    <property type="match status" value="1"/>
</dbReference>
<evidence type="ECO:0000256" key="5">
    <source>
        <dbReference type="ARBA" id="ARBA00022840"/>
    </source>
</evidence>
<feature type="domain" description="Disease resistance protein At4g27190-like leucine-rich repeats" evidence="9">
    <location>
        <begin position="1008"/>
        <end position="1136"/>
    </location>
</feature>
<evidence type="ECO:0000256" key="3">
    <source>
        <dbReference type="ARBA" id="ARBA00022741"/>
    </source>
</evidence>
<keyword evidence="6" id="KW-0175">Coiled coil</keyword>
<dbReference type="GO" id="GO:0043531">
    <property type="term" value="F:ADP binding"/>
    <property type="evidence" value="ECO:0007669"/>
    <property type="project" value="InterPro"/>
</dbReference>
<keyword evidence="5" id="KW-0067">ATP-binding</keyword>
<evidence type="ECO:0000259" key="7">
    <source>
        <dbReference type="Pfam" id="PF00931"/>
    </source>
</evidence>
<keyword evidence="2" id="KW-0677">Repeat</keyword>
<feature type="domain" description="Disease resistance N-terminal" evidence="8">
    <location>
        <begin position="11"/>
        <end position="99"/>
    </location>
</feature>
<proteinExistence type="predicted"/>
<dbReference type="Pfam" id="PF23559">
    <property type="entry name" value="WHD_DRP"/>
    <property type="match status" value="1"/>
</dbReference>
<dbReference type="InterPro" id="IPR036388">
    <property type="entry name" value="WH-like_DNA-bd_sf"/>
</dbReference>
<dbReference type="CDD" id="cd14798">
    <property type="entry name" value="RX-CC_like"/>
    <property type="match status" value="1"/>
</dbReference>
<dbReference type="InterPro" id="IPR027417">
    <property type="entry name" value="P-loop_NTPase"/>
</dbReference>
<evidence type="ECO:0000256" key="2">
    <source>
        <dbReference type="ARBA" id="ARBA00022737"/>
    </source>
</evidence>
<dbReference type="Pfam" id="PF25019">
    <property type="entry name" value="LRR_R13L1-DRL21"/>
    <property type="match status" value="1"/>
</dbReference>
<reference evidence="12" key="1">
    <citation type="submission" date="2018-02" db="EMBL/GenBank/DDBJ databases">
        <authorList>
            <person name="Cohen D.B."/>
            <person name="Kent A.D."/>
        </authorList>
    </citation>
    <scope>NUCLEOTIDE SEQUENCE</scope>
</reference>
<dbReference type="InterPro" id="IPR057135">
    <property type="entry name" value="At4g27190-like_LRR"/>
</dbReference>
<dbReference type="Gene3D" id="1.10.10.10">
    <property type="entry name" value="Winged helix-like DNA-binding domain superfamily/Winged helix DNA-binding domain"/>
    <property type="match status" value="1"/>
</dbReference>
<keyword evidence="4" id="KW-0611">Plant defense</keyword>
<evidence type="ECO:0000256" key="1">
    <source>
        <dbReference type="ARBA" id="ARBA00022614"/>
    </source>
</evidence>
<dbReference type="PANTHER" id="PTHR36766">
    <property type="entry name" value="PLANT BROAD-SPECTRUM MILDEW RESISTANCE PROTEIN RPW8"/>
    <property type="match status" value="1"/>
</dbReference>
<dbReference type="Pfam" id="PF23247">
    <property type="entry name" value="LRR_RPS2"/>
    <property type="match status" value="1"/>
</dbReference>
<dbReference type="InterPro" id="IPR056789">
    <property type="entry name" value="LRR_R13L1-DRL21"/>
</dbReference>
<evidence type="ECO:0000259" key="11">
    <source>
        <dbReference type="Pfam" id="PF25019"/>
    </source>
</evidence>
<dbReference type="InterPro" id="IPR032675">
    <property type="entry name" value="LRR_dom_sf"/>
</dbReference>
<dbReference type="InterPro" id="IPR058922">
    <property type="entry name" value="WHD_DRP"/>
</dbReference>
<dbReference type="Pfam" id="PF18052">
    <property type="entry name" value="Rx_N"/>
    <property type="match status" value="1"/>
</dbReference>
<dbReference type="SUPFAM" id="SSF52058">
    <property type="entry name" value="L domain-like"/>
    <property type="match status" value="2"/>
</dbReference>
<feature type="coiled-coil region" evidence="6">
    <location>
        <begin position="236"/>
        <end position="263"/>
    </location>
</feature>
<dbReference type="Pfam" id="PF00931">
    <property type="entry name" value="NB-ARC"/>
    <property type="match status" value="1"/>
</dbReference>
<keyword evidence="1" id="KW-0433">Leucine-rich repeat</keyword>
<dbReference type="InterPro" id="IPR002182">
    <property type="entry name" value="NB-ARC"/>
</dbReference>
<dbReference type="InterPro" id="IPR038005">
    <property type="entry name" value="RX-like_CC"/>
</dbReference>
<gene>
    <name evidence="12" type="ORF">FSB_LOCUS36892</name>
</gene>
<feature type="domain" description="NB-ARC" evidence="7">
    <location>
        <begin position="174"/>
        <end position="379"/>
    </location>
</feature>
<dbReference type="PRINTS" id="PR00364">
    <property type="entry name" value="DISEASERSIST"/>
</dbReference>
<evidence type="ECO:0000256" key="4">
    <source>
        <dbReference type="ARBA" id="ARBA00022821"/>
    </source>
</evidence>
<dbReference type="InterPro" id="IPR041118">
    <property type="entry name" value="Rx_N"/>
</dbReference>
<dbReference type="Gene3D" id="3.80.10.10">
    <property type="entry name" value="Ribonuclease Inhibitor"/>
    <property type="match status" value="4"/>
</dbReference>
<organism evidence="12">
    <name type="scientific">Fagus sylvatica</name>
    <name type="common">Beechnut</name>
    <dbReference type="NCBI Taxonomy" id="28930"/>
    <lineage>
        <taxon>Eukaryota</taxon>
        <taxon>Viridiplantae</taxon>
        <taxon>Streptophyta</taxon>
        <taxon>Embryophyta</taxon>
        <taxon>Tracheophyta</taxon>
        <taxon>Spermatophyta</taxon>
        <taxon>Magnoliopsida</taxon>
        <taxon>eudicotyledons</taxon>
        <taxon>Gunneridae</taxon>
        <taxon>Pentapetalae</taxon>
        <taxon>rosids</taxon>
        <taxon>fabids</taxon>
        <taxon>Fagales</taxon>
        <taxon>Fagaceae</taxon>
        <taxon>Fagus</taxon>
    </lineage>
</organism>
<dbReference type="GO" id="GO:0005524">
    <property type="term" value="F:ATP binding"/>
    <property type="evidence" value="ECO:0007669"/>
    <property type="project" value="UniProtKB-KW"/>
</dbReference>
<evidence type="ECO:0000256" key="6">
    <source>
        <dbReference type="SAM" id="Coils"/>
    </source>
</evidence>
<evidence type="ECO:0008006" key="13">
    <source>
        <dbReference type="Google" id="ProtNLM"/>
    </source>
</evidence>
<dbReference type="SUPFAM" id="SSF52540">
    <property type="entry name" value="P-loop containing nucleoside triphosphate hydrolases"/>
    <property type="match status" value="1"/>
</dbReference>
<evidence type="ECO:0000313" key="12">
    <source>
        <dbReference type="EMBL" id="SPD09010.1"/>
    </source>
</evidence>
<sequence>MAEIIHSVVAEEILGKLISLVTEQINLAWGFKDELTHLRDSFTMIQALLADAERRQVRDVSVRLWLQRLKDVAYDADDVLDKLAYEILRRKLEIQNQMKRKVCFFFSFSNPIAFHIKMANKVRTIHEFLKKINVEAIGFGLSTTVGSVNANPEIIQNRETDSFIDYSEVVGRGDHVSEIVDLLISATNQQLSVIPIVGMAGLGKTTLAKLVYNHKLIKRHFDETIWVCVSDNFNDKRILREILESLTHNMSTIENKKEIIKRECFSDNYNDKRIVREILESFTGNSSALENKNTILECLKKKLQGKKYLLILDDVWNEDLVKWDTLRSCLLGINSNVGNNIIVTTRSDKVAEIMETLPRRHLEKLSEDECWSIIKKKVSLNAKIPLSRDLEAIGREIAKKCGGVPLVARVLGGTFSCKKEESEWLAIQNSKVWNSQRDTNGILLMLKLSFDHLHQPSLKNCFTYCSIFPKDYTIEKEELIQHWMAEGFLQPSQGNFSMEDIGNEYFDILLANSLFQDIERDNYGHIRSCKMHDLVHELALSISKWETLHLEEGNLGDYVSYIRHLSLISNGQTTPTIPLSKNGMGRLRTVFSIRANLGDKLLDLKCVRGLTLYGRHIKDLPNSIGEFRHLRLLCIEKTDIKAFPNSVSKLYNLQTLVIKVCYFLKELPKDLRNLINLRHINISHMYIKQLPIDMGRLTCLQTLPFFVIGQDAGRGIEELGCLSQLGGELDIYNLEYVRDKEEAKTANLASRKAGLHKLGFHWSSEREGNNNDVDVLEGLQPNPHLKSLEIQNFMGEKFPSWILASDNSMGDLLIFNHMLEIRLSYCKKCEEIPTLGHLPCLKVLEIKGMDNVKCIGTEFYSNYSAEGSSNIRGDSDRIMLFPALKRLVLMNMPNLMEWKDTTEPTTRVVVFPCLEELTIQECGQMKSAPCHFPSLKKLKIWKICSTAFENISSKLTTLTSLDICYISGLAYLPKQVLKNNTSLMSLEIGRCDDMVSISISPHEDVWAFCTSLRSFFISSCEKLSYLPNALHNLRSLEKFEVFNCPNVSSFPSIQGVTPLLRSLVISCGDEVLPTGLQSCTSLSKLRITTCPNLISIPDIREFHSLTQLHIWNCPNLKSIPDLRELHSLTELGISKCRKLPRLPECLKSLTIGGFHEELDAFPSLSSIQHLHASLQTLKLDGWAKLNSLPDEIQRFTALKRLRIWRFDVMEALPEWLGNLSSLQSLFLFRCKNLMYLPTAQAMRRLIKLEELDIYDCPKLKERCGKASGTEWSKIAHIPEIRIDQEYI</sequence>
<feature type="domain" description="Disease resistance protein winged helix" evidence="10">
    <location>
        <begin position="467"/>
        <end position="539"/>
    </location>
</feature>
<accession>A0A2N9HBD9</accession>
<protein>
    <recommendedName>
        <fullName evidence="13">AAA+ ATPase domain-containing protein</fullName>
    </recommendedName>
</protein>
<dbReference type="GO" id="GO:0051707">
    <property type="term" value="P:response to other organism"/>
    <property type="evidence" value="ECO:0007669"/>
    <property type="project" value="UniProtKB-ARBA"/>
</dbReference>
<feature type="domain" description="R13L1/DRL21-like LRR repeat region" evidence="11">
    <location>
        <begin position="716"/>
        <end position="849"/>
    </location>
</feature>
<dbReference type="InterPro" id="IPR042197">
    <property type="entry name" value="Apaf_helical"/>
</dbReference>
<dbReference type="PANTHER" id="PTHR36766:SF70">
    <property type="entry name" value="DISEASE RESISTANCE PROTEIN RGA4"/>
    <property type="match status" value="1"/>
</dbReference>
<dbReference type="GO" id="GO:0006952">
    <property type="term" value="P:defense response"/>
    <property type="evidence" value="ECO:0007669"/>
    <property type="project" value="UniProtKB-KW"/>
</dbReference>